<evidence type="ECO:0000256" key="1">
    <source>
        <dbReference type="ARBA" id="ARBA00001946"/>
    </source>
</evidence>
<dbReference type="Proteomes" id="UP000294682">
    <property type="component" value="Unassembled WGS sequence"/>
</dbReference>
<dbReference type="AlphaFoldDB" id="A0A9X8Y990"/>
<reference evidence="4 5" key="1">
    <citation type="submission" date="2019-03" db="EMBL/GenBank/DDBJ databases">
        <title>Genomic Encyclopedia of Type Strains, Phase IV (KMG-IV): sequencing the most valuable type-strain genomes for metagenomic binning, comparative biology and taxonomic classification.</title>
        <authorList>
            <person name="Goeker M."/>
        </authorList>
    </citation>
    <scope>NUCLEOTIDE SEQUENCE [LARGE SCALE GENOMIC DNA]</scope>
    <source>
        <strain evidence="4 5">DSM 100433</strain>
    </source>
</reference>
<comment type="cofactor">
    <cofactor evidence="1">
        <name>Mg(2+)</name>
        <dbReference type="ChEBI" id="CHEBI:18420"/>
    </cofactor>
</comment>
<accession>A0A9X8Y990</accession>
<dbReference type="PANTHER" id="PTHR43046:SF14">
    <property type="entry name" value="MUTT_NUDIX FAMILY PROTEIN"/>
    <property type="match status" value="1"/>
</dbReference>
<dbReference type="EMBL" id="SLUK01000001">
    <property type="protein sequence ID" value="TCL45142.1"/>
    <property type="molecule type" value="Genomic_DNA"/>
</dbReference>
<evidence type="ECO:0000313" key="5">
    <source>
        <dbReference type="Proteomes" id="UP000294682"/>
    </source>
</evidence>
<evidence type="ECO:0000313" key="4">
    <source>
        <dbReference type="EMBL" id="TCL45142.1"/>
    </source>
</evidence>
<dbReference type="PANTHER" id="PTHR43046">
    <property type="entry name" value="GDP-MANNOSE MANNOSYL HYDROLASE"/>
    <property type="match status" value="1"/>
</dbReference>
<dbReference type="Gene3D" id="3.90.79.10">
    <property type="entry name" value="Nucleoside Triphosphate Pyrophosphohydrolase"/>
    <property type="match status" value="1"/>
</dbReference>
<feature type="domain" description="Nudix hydrolase" evidence="3">
    <location>
        <begin position="9"/>
        <end position="148"/>
    </location>
</feature>
<name>A0A9X8Y990_9FIRM</name>
<dbReference type="InterPro" id="IPR000086">
    <property type="entry name" value="NUDIX_hydrolase_dom"/>
</dbReference>
<dbReference type="CDD" id="cd04688">
    <property type="entry name" value="NUDIX_Hydrolase"/>
    <property type="match status" value="1"/>
</dbReference>
<protein>
    <submittedName>
        <fullName evidence="4">NUDIX domain-containing protein</fullName>
    </submittedName>
</protein>
<dbReference type="SUPFAM" id="SSF55811">
    <property type="entry name" value="Nudix"/>
    <property type="match status" value="1"/>
</dbReference>
<dbReference type="RefSeq" id="WP_132083449.1">
    <property type="nucleotide sequence ID" value="NZ_SLUK01000001.1"/>
</dbReference>
<sequence>MDISFPTPEGRFNYRVCAVIPQDGRLLVMKDETSPYSYLPGGRVALHEQAQVALLRELREELMVTAHIVRPLWINEAFFTEEVSGERYHELCLYFLVDVSGTGLLDRGERFVTTEGGAHRFAFSWLPFQQLRDCCLYPEFIKEEIFHLPGTLTLNIEDRRPQHPGR</sequence>
<comment type="caution">
    <text evidence="4">The sequence shown here is derived from an EMBL/GenBank/DDBJ whole genome shotgun (WGS) entry which is preliminary data.</text>
</comment>
<dbReference type="PROSITE" id="PS51462">
    <property type="entry name" value="NUDIX"/>
    <property type="match status" value="1"/>
</dbReference>
<keyword evidence="2" id="KW-0378">Hydrolase</keyword>
<dbReference type="Pfam" id="PF00293">
    <property type="entry name" value="NUDIX"/>
    <property type="match status" value="1"/>
</dbReference>
<dbReference type="InterPro" id="IPR015797">
    <property type="entry name" value="NUDIX_hydrolase-like_dom_sf"/>
</dbReference>
<organism evidence="4 5">
    <name type="scientific">Harryflintia acetispora</name>
    <dbReference type="NCBI Taxonomy" id="1849041"/>
    <lineage>
        <taxon>Bacteria</taxon>
        <taxon>Bacillati</taxon>
        <taxon>Bacillota</taxon>
        <taxon>Clostridia</taxon>
        <taxon>Eubacteriales</taxon>
        <taxon>Oscillospiraceae</taxon>
        <taxon>Harryflintia</taxon>
    </lineage>
</organism>
<evidence type="ECO:0000256" key="2">
    <source>
        <dbReference type="ARBA" id="ARBA00022801"/>
    </source>
</evidence>
<proteinExistence type="predicted"/>
<keyword evidence="5" id="KW-1185">Reference proteome</keyword>
<gene>
    <name evidence="4" type="ORF">EDD78_101122</name>
</gene>
<evidence type="ECO:0000259" key="3">
    <source>
        <dbReference type="PROSITE" id="PS51462"/>
    </source>
</evidence>
<dbReference type="GO" id="GO:0016787">
    <property type="term" value="F:hydrolase activity"/>
    <property type="evidence" value="ECO:0007669"/>
    <property type="project" value="UniProtKB-KW"/>
</dbReference>